<gene>
    <name evidence="10" type="ORF">Fcan01_05269</name>
</gene>
<dbReference type="PANTHER" id="PTHR45859">
    <property type="entry name" value="TRANSLATION INITIATION FACTOR EIF-2B SUBUNIT BETA"/>
    <property type="match status" value="1"/>
</dbReference>
<keyword evidence="3" id="KW-0963">Cytoplasm</keyword>
<evidence type="ECO:0000256" key="6">
    <source>
        <dbReference type="ARBA" id="ARBA00044122"/>
    </source>
</evidence>
<dbReference type="GO" id="GO:0005829">
    <property type="term" value="C:cytosol"/>
    <property type="evidence" value="ECO:0007669"/>
    <property type="project" value="UniProtKB-SubCell"/>
</dbReference>
<evidence type="ECO:0000256" key="3">
    <source>
        <dbReference type="ARBA" id="ARBA00022490"/>
    </source>
</evidence>
<dbReference type="Gene3D" id="3.40.50.10470">
    <property type="entry name" value="Translation initiation factor eif-2b, domain 2"/>
    <property type="match status" value="1"/>
</dbReference>
<sequence length="316" mass="35010">MTTTISTADGEKVMEDKAYIEAAALLQILEISLKRGEVLRWLKNTSERLTNAAISESASSNMIHRLIKIIQEEFAAKKKIENSASSNLPAHAPSRLDSTELGIVDFTEEVPDLRSDILNAILDLSAELESSGENIAEDAEKHIHQQDVILTVGKSRTVEKFLVKAKAKKRRFEVIVATCGPFYTGREMAAQLKNRYKIPVTLMEDTGVFSVMSRVSKVIIGTHTILANGGLKAIAGCHPILLAAKHYNVPVLVLAPIYKLSPDYPSSNNVKIANRFVSPENLVKYEDLQVMNNAHVYATVFDYVPPELITLFIFNM</sequence>
<keyword evidence="11" id="KW-1185">Reference proteome</keyword>
<accession>A0A226ER12</accession>
<evidence type="ECO:0000313" key="10">
    <source>
        <dbReference type="EMBL" id="OXA59036.1"/>
    </source>
</evidence>
<comment type="subunit">
    <text evidence="8">Component of the translation initiation factor 2B (eIF2B) complex which is a heterodecamer of two sets of five different subunits: alpha, beta, gamma, delta and epsilon. Subunits alpha, beta and delta comprise a regulatory subcomplex and subunits epsilon and gamma comprise a catalytic subcomplex. Within the complex, the hexameric regulatory complex resides at the center, with the two heterodimeric catalytic subcomplexes bound on opposite sides.</text>
</comment>
<evidence type="ECO:0000256" key="7">
    <source>
        <dbReference type="ARBA" id="ARBA00044228"/>
    </source>
</evidence>
<dbReference type="OMA" id="RECIASQ"/>
<name>A0A226ER12_FOLCA</name>
<keyword evidence="5" id="KW-0648">Protein biosynthesis</keyword>
<dbReference type="InterPro" id="IPR037171">
    <property type="entry name" value="NagB/RpiA_transferase-like"/>
</dbReference>
<dbReference type="OrthoDB" id="269919at2759"/>
<proteinExistence type="inferred from homology"/>
<dbReference type="SUPFAM" id="SSF100950">
    <property type="entry name" value="NagB/RpiA/CoA transferase-like"/>
    <property type="match status" value="1"/>
</dbReference>
<evidence type="ECO:0000256" key="5">
    <source>
        <dbReference type="ARBA" id="ARBA00022917"/>
    </source>
</evidence>
<evidence type="ECO:0000313" key="11">
    <source>
        <dbReference type="Proteomes" id="UP000198287"/>
    </source>
</evidence>
<dbReference type="Proteomes" id="UP000198287">
    <property type="component" value="Unassembled WGS sequence"/>
</dbReference>
<organism evidence="10 11">
    <name type="scientific">Folsomia candida</name>
    <name type="common">Springtail</name>
    <dbReference type="NCBI Taxonomy" id="158441"/>
    <lineage>
        <taxon>Eukaryota</taxon>
        <taxon>Metazoa</taxon>
        <taxon>Ecdysozoa</taxon>
        <taxon>Arthropoda</taxon>
        <taxon>Hexapoda</taxon>
        <taxon>Collembola</taxon>
        <taxon>Entomobryomorpha</taxon>
        <taxon>Isotomoidea</taxon>
        <taxon>Isotomidae</taxon>
        <taxon>Proisotominae</taxon>
        <taxon>Folsomia</taxon>
    </lineage>
</organism>
<dbReference type="EMBL" id="LNIX01000002">
    <property type="protein sequence ID" value="OXA59036.1"/>
    <property type="molecule type" value="Genomic_DNA"/>
</dbReference>
<dbReference type="AlphaFoldDB" id="A0A226ER12"/>
<evidence type="ECO:0000256" key="8">
    <source>
        <dbReference type="ARBA" id="ARBA00046432"/>
    </source>
</evidence>
<dbReference type="Pfam" id="PF01008">
    <property type="entry name" value="IF-2B"/>
    <property type="match status" value="1"/>
</dbReference>
<protein>
    <recommendedName>
        <fullName evidence="6">Translation initiation factor eIF2B subunit beta</fullName>
    </recommendedName>
    <alternativeName>
        <fullName evidence="7">eIF2B GDP-GTP exchange factor subunit beta</fullName>
    </alternativeName>
</protein>
<dbReference type="STRING" id="158441.A0A226ER12"/>
<comment type="similarity">
    <text evidence="2 9">Belongs to the eIF-2B alpha/beta/delta subunits family.</text>
</comment>
<comment type="caution">
    <text evidence="10">The sequence shown here is derived from an EMBL/GenBank/DDBJ whole genome shotgun (WGS) entry which is preliminary data.</text>
</comment>
<keyword evidence="4 10" id="KW-0396">Initiation factor</keyword>
<evidence type="ECO:0000256" key="1">
    <source>
        <dbReference type="ARBA" id="ARBA00004514"/>
    </source>
</evidence>
<evidence type="ECO:0000256" key="4">
    <source>
        <dbReference type="ARBA" id="ARBA00022540"/>
    </source>
</evidence>
<dbReference type="InterPro" id="IPR042529">
    <property type="entry name" value="IF_2B-like_C"/>
</dbReference>
<comment type="subcellular location">
    <subcellularLocation>
        <location evidence="1">Cytoplasm</location>
        <location evidence="1">Cytosol</location>
    </subcellularLocation>
</comment>
<reference evidence="10 11" key="1">
    <citation type="submission" date="2015-12" db="EMBL/GenBank/DDBJ databases">
        <title>The genome of Folsomia candida.</title>
        <authorList>
            <person name="Faddeeva A."/>
            <person name="Derks M.F."/>
            <person name="Anvar Y."/>
            <person name="Smit S."/>
            <person name="Van Straalen N."/>
            <person name="Roelofs D."/>
        </authorList>
    </citation>
    <scope>NUCLEOTIDE SEQUENCE [LARGE SCALE GENOMIC DNA]</scope>
    <source>
        <strain evidence="10 11">VU population</strain>
        <tissue evidence="10">Whole body</tissue>
    </source>
</reference>
<dbReference type="InterPro" id="IPR000649">
    <property type="entry name" value="IF-2B-related"/>
</dbReference>
<dbReference type="GO" id="GO:0005085">
    <property type="term" value="F:guanyl-nucleotide exchange factor activity"/>
    <property type="evidence" value="ECO:0007669"/>
    <property type="project" value="TreeGrafter"/>
</dbReference>
<evidence type="ECO:0000256" key="9">
    <source>
        <dbReference type="RuleBase" id="RU003814"/>
    </source>
</evidence>
<dbReference type="GO" id="GO:0005851">
    <property type="term" value="C:eukaryotic translation initiation factor 2B complex"/>
    <property type="evidence" value="ECO:0007669"/>
    <property type="project" value="TreeGrafter"/>
</dbReference>
<evidence type="ECO:0000256" key="2">
    <source>
        <dbReference type="ARBA" id="ARBA00007251"/>
    </source>
</evidence>
<dbReference type="InterPro" id="IPR051855">
    <property type="entry name" value="eIF2B_beta_subunit"/>
</dbReference>
<dbReference type="PANTHER" id="PTHR45859:SF1">
    <property type="entry name" value="TRANSLATION INITIATION FACTOR EIF-2B SUBUNIT BETA"/>
    <property type="match status" value="1"/>
</dbReference>
<dbReference type="GO" id="GO:0003743">
    <property type="term" value="F:translation initiation factor activity"/>
    <property type="evidence" value="ECO:0007669"/>
    <property type="project" value="UniProtKB-KW"/>
</dbReference>